<dbReference type="EMBL" id="JAYKXP010000287">
    <property type="protein sequence ID" value="KAK7016392.1"/>
    <property type="molecule type" value="Genomic_DNA"/>
</dbReference>
<name>A0AAW0ATU0_9AGAR</name>
<dbReference type="AlphaFoldDB" id="A0AAW0ATU0"/>
<sequence length="210" mass="23470">MSFLSSQDCDVTLRVAVPVHMELFNRVIEAYPRTSTGKLASYQSKGGFERIFALELIILRKYAEYAIHIQRHLPLIPLLTARFRANLGRVVLALQENSVDPSMATYASTFVPCPGGEVASERDLSDVSSSQLWAVEMVRLEGHLLGKRGARSDLMDSLYDHCMLVWARGDLAKLLLVDVLVGWDLYSEAVSAMDKIANEDLRKLTRAVEV</sequence>
<reference evidence="1 2" key="1">
    <citation type="submission" date="2024-01" db="EMBL/GenBank/DDBJ databases">
        <title>A draft genome for a cacao thread blight-causing isolate of Paramarasmius palmivorus.</title>
        <authorList>
            <person name="Baruah I.K."/>
            <person name="Bukari Y."/>
            <person name="Amoako-Attah I."/>
            <person name="Meinhardt L.W."/>
            <person name="Bailey B.A."/>
            <person name="Cohen S.P."/>
        </authorList>
    </citation>
    <scope>NUCLEOTIDE SEQUENCE [LARGE SCALE GENOMIC DNA]</scope>
    <source>
        <strain evidence="1 2">GH-12</strain>
    </source>
</reference>
<gene>
    <name evidence="1" type="ORF">VNI00_018918</name>
</gene>
<comment type="caution">
    <text evidence="1">The sequence shown here is derived from an EMBL/GenBank/DDBJ whole genome shotgun (WGS) entry which is preliminary data.</text>
</comment>
<protein>
    <submittedName>
        <fullName evidence="1">Uncharacterized protein</fullName>
    </submittedName>
</protein>
<dbReference type="Proteomes" id="UP001383192">
    <property type="component" value="Unassembled WGS sequence"/>
</dbReference>
<keyword evidence="2" id="KW-1185">Reference proteome</keyword>
<evidence type="ECO:0000313" key="1">
    <source>
        <dbReference type="EMBL" id="KAK7016392.1"/>
    </source>
</evidence>
<organism evidence="1 2">
    <name type="scientific">Paramarasmius palmivorus</name>
    <dbReference type="NCBI Taxonomy" id="297713"/>
    <lineage>
        <taxon>Eukaryota</taxon>
        <taxon>Fungi</taxon>
        <taxon>Dikarya</taxon>
        <taxon>Basidiomycota</taxon>
        <taxon>Agaricomycotina</taxon>
        <taxon>Agaricomycetes</taxon>
        <taxon>Agaricomycetidae</taxon>
        <taxon>Agaricales</taxon>
        <taxon>Marasmiineae</taxon>
        <taxon>Marasmiaceae</taxon>
        <taxon>Paramarasmius</taxon>
    </lineage>
</organism>
<proteinExistence type="predicted"/>
<accession>A0AAW0ATU0</accession>
<evidence type="ECO:0000313" key="2">
    <source>
        <dbReference type="Proteomes" id="UP001383192"/>
    </source>
</evidence>